<dbReference type="EMBL" id="BAAALF010000104">
    <property type="protein sequence ID" value="GAA1253376.1"/>
    <property type="molecule type" value="Genomic_DNA"/>
</dbReference>
<evidence type="ECO:0000313" key="1">
    <source>
        <dbReference type="EMBL" id="GAA1253376.1"/>
    </source>
</evidence>
<accession>A0ABP4HC60</accession>
<organism evidence="1 2">
    <name type="scientific">Kitasatospora nipponensis</name>
    <dbReference type="NCBI Taxonomy" id="258049"/>
    <lineage>
        <taxon>Bacteria</taxon>
        <taxon>Bacillati</taxon>
        <taxon>Actinomycetota</taxon>
        <taxon>Actinomycetes</taxon>
        <taxon>Kitasatosporales</taxon>
        <taxon>Streptomycetaceae</taxon>
        <taxon>Kitasatospora</taxon>
    </lineage>
</organism>
<dbReference type="RefSeq" id="WP_344444222.1">
    <property type="nucleotide sequence ID" value="NZ_BAAALF010000104.1"/>
</dbReference>
<name>A0ABP4HC60_9ACTN</name>
<gene>
    <name evidence="1" type="ORF">GCM10009665_50060</name>
</gene>
<keyword evidence="2" id="KW-1185">Reference proteome</keyword>
<protein>
    <submittedName>
        <fullName evidence="1">NifU family protein</fullName>
    </submittedName>
</protein>
<comment type="caution">
    <text evidence="1">The sequence shown here is derived from an EMBL/GenBank/DDBJ whole genome shotgun (WGS) entry which is preliminary data.</text>
</comment>
<dbReference type="Proteomes" id="UP001500037">
    <property type="component" value="Unassembled WGS sequence"/>
</dbReference>
<sequence>MSRAGAVTAEQTGLRVQQVLDQLADSGDPALAAAGEELVRDLLALHREGLSRLVELLPPGSLRGALVDPAAAGLLVLHDLHPEDVSTRIARALESVPAHPVEVVAFEAATGTLRVRREQSGGGCGCGGTEDAARTALEDALGCFAPEVAAVELVAAPAPLLQISTRPPVSAEVR</sequence>
<evidence type="ECO:0000313" key="2">
    <source>
        <dbReference type="Proteomes" id="UP001500037"/>
    </source>
</evidence>
<reference evidence="2" key="1">
    <citation type="journal article" date="2019" name="Int. J. Syst. Evol. Microbiol.">
        <title>The Global Catalogue of Microorganisms (GCM) 10K type strain sequencing project: providing services to taxonomists for standard genome sequencing and annotation.</title>
        <authorList>
            <consortium name="The Broad Institute Genomics Platform"/>
            <consortium name="The Broad Institute Genome Sequencing Center for Infectious Disease"/>
            <person name="Wu L."/>
            <person name="Ma J."/>
        </authorList>
    </citation>
    <scope>NUCLEOTIDE SEQUENCE [LARGE SCALE GENOMIC DNA]</scope>
    <source>
        <strain evidence="2">JCM 13004</strain>
    </source>
</reference>
<proteinExistence type="predicted"/>